<evidence type="ECO:0000313" key="3">
    <source>
        <dbReference type="Proteomes" id="UP001302126"/>
    </source>
</evidence>
<sequence>MAPFTAFSYDHIVLDSNGVVQLERIDPAIFVLTLLVMFLRTTCSALLLALDAYTTDDSPRTGYQALKRVVVCLIAPPLVPLVVFYLVLSKVRDLQREHIPYVHHGLLEGVVKEQPDFTDSAFP</sequence>
<keyword evidence="1" id="KW-0472">Membrane</keyword>
<reference evidence="2" key="1">
    <citation type="journal article" date="2023" name="Mol. Phylogenet. Evol.">
        <title>Genome-scale phylogeny and comparative genomics of the fungal order Sordariales.</title>
        <authorList>
            <person name="Hensen N."/>
            <person name="Bonometti L."/>
            <person name="Westerberg I."/>
            <person name="Brannstrom I.O."/>
            <person name="Guillou S."/>
            <person name="Cros-Aarteil S."/>
            <person name="Calhoun S."/>
            <person name="Haridas S."/>
            <person name="Kuo A."/>
            <person name="Mondo S."/>
            <person name="Pangilinan J."/>
            <person name="Riley R."/>
            <person name="LaButti K."/>
            <person name="Andreopoulos B."/>
            <person name="Lipzen A."/>
            <person name="Chen C."/>
            <person name="Yan M."/>
            <person name="Daum C."/>
            <person name="Ng V."/>
            <person name="Clum A."/>
            <person name="Steindorff A."/>
            <person name="Ohm R.A."/>
            <person name="Martin F."/>
            <person name="Silar P."/>
            <person name="Natvig D.O."/>
            <person name="Lalanne C."/>
            <person name="Gautier V."/>
            <person name="Ament-Velasquez S.L."/>
            <person name="Kruys A."/>
            <person name="Hutchinson M.I."/>
            <person name="Powell A.J."/>
            <person name="Barry K."/>
            <person name="Miller A.N."/>
            <person name="Grigoriev I.V."/>
            <person name="Debuchy R."/>
            <person name="Gladieux P."/>
            <person name="Hiltunen Thoren M."/>
            <person name="Johannesson H."/>
        </authorList>
    </citation>
    <scope>NUCLEOTIDE SEQUENCE</scope>
    <source>
        <strain evidence="2">PSN309</strain>
    </source>
</reference>
<accession>A0AAN7AJA1</accession>
<proteinExistence type="predicted"/>
<evidence type="ECO:0000256" key="1">
    <source>
        <dbReference type="SAM" id="Phobius"/>
    </source>
</evidence>
<dbReference type="EMBL" id="MU864384">
    <property type="protein sequence ID" value="KAK4188724.1"/>
    <property type="molecule type" value="Genomic_DNA"/>
</dbReference>
<feature type="transmembrane region" description="Helical" evidence="1">
    <location>
        <begin position="68"/>
        <end position="88"/>
    </location>
</feature>
<feature type="transmembrane region" description="Helical" evidence="1">
    <location>
        <begin position="28"/>
        <end position="48"/>
    </location>
</feature>
<dbReference type="AlphaFoldDB" id="A0AAN7AJA1"/>
<keyword evidence="1" id="KW-1133">Transmembrane helix</keyword>
<reference evidence="2" key="2">
    <citation type="submission" date="2023-05" db="EMBL/GenBank/DDBJ databases">
        <authorList>
            <consortium name="Lawrence Berkeley National Laboratory"/>
            <person name="Steindorff A."/>
            <person name="Hensen N."/>
            <person name="Bonometti L."/>
            <person name="Westerberg I."/>
            <person name="Brannstrom I.O."/>
            <person name="Guillou S."/>
            <person name="Cros-Aarteil S."/>
            <person name="Calhoun S."/>
            <person name="Haridas S."/>
            <person name="Kuo A."/>
            <person name="Mondo S."/>
            <person name="Pangilinan J."/>
            <person name="Riley R."/>
            <person name="Labutti K."/>
            <person name="Andreopoulos B."/>
            <person name="Lipzen A."/>
            <person name="Chen C."/>
            <person name="Yanf M."/>
            <person name="Daum C."/>
            <person name="Ng V."/>
            <person name="Clum A."/>
            <person name="Ohm R."/>
            <person name="Martin F."/>
            <person name="Silar P."/>
            <person name="Natvig D."/>
            <person name="Lalanne C."/>
            <person name="Gautier V."/>
            <person name="Ament-Velasquez S.L."/>
            <person name="Kruys A."/>
            <person name="Hutchinson M.I."/>
            <person name="Powell A.J."/>
            <person name="Barry K."/>
            <person name="Miller A.N."/>
            <person name="Grigoriev I.V."/>
            <person name="Debuchy R."/>
            <person name="Gladieux P."/>
            <person name="Thoren M.H."/>
            <person name="Johannesson H."/>
        </authorList>
    </citation>
    <scope>NUCLEOTIDE SEQUENCE</scope>
    <source>
        <strain evidence="2">PSN309</strain>
    </source>
</reference>
<protein>
    <submittedName>
        <fullName evidence="2">Uncharacterized protein</fullName>
    </submittedName>
</protein>
<gene>
    <name evidence="2" type="ORF">QBC35DRAFT_531415</name>
</gene>
<comment type="caution">
    <text evidence="2">The sequence shown here is derived from an EMBL/GenBank/DDBJ whole genome shotgun (WGS) entry which is preliminary data.</text>
</comment>
<keyword evidence="3" id="KW-1185">Reference proteome</keyword>
<evidence type="ECO:0000313" key="2">
    <source>
        <dbReference type="EMBL" id="KAK4188724.1"/>
    </source>
</evidence>
<organism evidence="2 3">
    <name type="scientific">Podospora australis</name>
    <dbReference type="NCBI Taxonomy" id="1536484"/>
    <lineage>
        <taxon>Eukaryota</taxon>
        <taxon>Fungi</taxon>
        <taxon>Dikarya</taxon>
        <taxon>Ascomycota</taxon>
        <taxon>Pezizomycotina</taxon>
        <taxon>Sordariomycetes</taxon>
        <taxon>Sordariomycetidae</taxon>
        <taxon>Sordariales</taxon>
        <taxon>Podosporaceae</taxon>
        <taxon>Podospora</taxon>
    </lineage>
</organism>
<dbReference type="Proteomes" id="UP001302126">
    <property type="component" value="Unassembled WGS sequence"/>
</dbReference>
<name>A0AAN7AJA1_9PEZI</name>
<keyword evidence="1" id="KW-0812">Transmembrane</keyword>